<reference evidence="3 4" key="1">
    <citation type="submission" date="2023-11" db="EMBL/GenBank/DDBJ databases">
        <title>An acidophilic fungus is an integral part of prey digestion in a carnivorous sundew plant.</title>
        <authorList>
            <person name="Tsai I.J."/>
        </authorList>
    </citation>
    <scope>NUCLEOTIDE SEQUENCE [LARGE SCALE GENOMIC DNA]</scope>
    <source>
        <strain evidence="3">169a</strain>
    </source>
</reference>
<name>A0AAQ3M0T6_9PEZI</name>
<keyword evidence="2" id="KW-0472">Membrane</keyword>
<keyword evidence="2" id="KW-1133">Transmembrane helix</keyword>
<keyword evidence="4" id="KW-1185">Reference proteome</keyword>
<gene>
    <name evidence="3" type="ORF">R9X50_00073500</name>
</gene>
<dbReference type="AlphaFoldDB" id="A0AAQ3M0T6"/>
<keyword evidence="2" id="KW-0812">Transmembrane</keyword>
<evidence type="ECO:0000256" key="2">
    <source>
        <dbReference type="SAM" id="Phobius"/>
    </source>
</evidence>
<sequence length="582" mass="65626">MAHLNPLGRNWGDLVNWDDLGKAYAGLTVGWTIILVSGIIWLVANRNLPFIRMRNLPLAITSTLFLHVYLVKILLAYTTNGHFLCSAEFWIMSTYLPFGIALFQANVLQLRSISVQQSKLLSRQSSATGYSHDEPRPRGMAGLWTRWCNLTEVQKSYFFIGTGMFIELVIAGALYGTSPVLQGDWTSFGNITYAKGQGKCRKSFQFIPSAFWQLFWTWIYGPYVLFQVKNIRDVHNWRLQTILSIIAGLPGSPLWLAALYSPAFKPVNKWFVPPMWLAPGIVVMQFVTVFFPIYELFEHRAAMQQDFYSDSEDGSFTSSDSTFSEKQKGHSSTTKLFQELAATGTTMEGRNIYRMASLEKALVINPTPLLHFAATRDFTAENIIFLMSVKEWKAAWASAPRYLGTDEVTEHARSQLYNMAVEIFLTSVHHQTAEIPLNLESSIVTQLDAIFAPNIPGGGSGKLIGEDSKVNPADTKHSIRPRLDVKTMPEQSRPVWDPKDFTNDSADAESGTHPPSISPISVASSEYEYFPRGAVNSRIHSAFGESVFDAAEASTKYMVLTNTWRRFVKEQQENFELDRMYD</sequence>
<feature type="transmembrane region" description="Helical" evidence="2">
    <location>
        <begin position="156"/>
        <end position="175"/>
    </location>
</feature>
<evidence type="ECO:0000313" key="3">
    <source>
        <dbReference type="EMBL" id="WPG97952.1"/>
    </source>
</evidence>
<evidence type="ECO:0000313" key="4">
    <source>
        <dbReference type="Proteomes" id="UP001303373"/>
    </source>
</evidence>
<feature type="transmembrane region" description="Helical" evidence="2">
    <location>
        <begin position="237"/>
        <end position="256"/>
    </location>
</feature>
<feature type="transmembrane region" description="Helical" evidence="2">
    <location>
        <begin position="56"/>
        <end position="77"/>
    </location>
</feature>
<organism evidence="3 4">
    <name type="scientific">Acrodontium crateriforme</name>
    <dbReference type="NCBI Taxonomy" id="150365"/>
    <lineage>
        <taxon>Eukaryota</taxon>
        <taxon>Fungi</taxon>
        <taxon>Dikarya</taxon>
        <taxon>Ascomycota</taxon>
        <taxon>Pezizomycotina</taxon>
        <taxon>Dothideomycetes</taxon>
        <taxon>Dothideomycetidae</taxon>
        <taxon>Mycosphaerellales</taxon>
        <taxon>Teratosphaeriaceae</taxon>
        <taxon>Acrodontium</taxon>
    </lineage>
</organism>
<accession>A0AAQ3M0T6</accession>
<dbReference type="EMBL" id="CP138580">
    <property type="protein sequence ID" value="WPG97952.1"/>
    <property type="molecule type" value="Genomic_DNA"/>
</dbReference>
<feature type="transmembrane region" description="Helical" evidence="2">
    <location>
        <begin position="89"/>
        <end position="108"/>
    </location>
</feature>
<dbReference type="SUPFAM" id="SSF48097">
    <property type="entry name" value="Regulator of G-protein signaling, RGS"/>
    <property type="match status" value="1"/>
</dbReference>
<dbReference type="InterPro" id="IPR036305">
    <property type="entry name" value="RGS_sf"/>
</dbReference>
<evidence type="ECO:0008006" key="5">
    <source>
        <dbReference type="Google" id="ProtNLM"/>
    </source>
</evidence>
<feature type="transmembrane region" description="Helical" evidence="2">
    <location>
        <begin position="276"/>
        <end position="297"/>
    </location>
</feature>
<feature type="transmembrane region" description="Helical" evidence="2">
    <location>
        <begin position="206"/>
        <end position="225"/>
    </location>
</feature>
<evidence type="ECO:0000256" key="1">
    <source>
        <dbReference type="SAM" id="MobiDB-lite"/>
    </source>
</evidence>
<protein>
    <recommendedName>
        <fullName evidence="5">RGS domain-containing protein</fullName>
    </recommendedName>
</protein>
<feature type="region of interest" description="Disordered" evidence="1">
    <location>
        <begin position="485"/>
        <end position="517"/>
    </location>
</feature>
<feature type="transmembrane region" description="Helical" evidence="2">
    <location>
        <begin position="23"/>
        <end position="44"/>
    </location>
</feature>
<dbReference type="Proteomes" id="UP001303373">
    <property type="component" value="Chromosome 1"/>
</dbReference>
<proteinExistence type="predicted"/>